<dbReference type="RefSeq" id="WP_123739053.1">
    <property type="nucleotide sequence ID" value="NZ_RKHQ01000001.1"/>
</dbReference>
<sequence>MRTSRITRLGLGGVLAGVLALTACAPTGSGGGTGSSGAGDGDAPEVSTELGDEPVELVLYDGAGLKTIDDALIAAFQDKFPNVTITTRFDPDNVQAQNAPRVLSSEDPPDLARINSLGSTAHNGLLTNLDPWAEAYGWTDLPSGQLAMYTVDEDGVRGTGSQFSLASGFVTTGLYVNTDLMAQLGIDAPPTTVAEWEEQLATAKAAGVTGIMAGNATGGGLTTLQFLLNGRVGADAINQWVYNAPDATIATPEGDEAVATLDEWIRAGYFNDDANGTDAAGALARFASGDGLFFASGNWDASGIAGQMDDVTFAAPPALTEGQFLAMSDPVSNFGIPAKAKAENKNAAAAFLNFLLSDEARQILVDNGFAPSGEGAAPTTEPGSLNEAVQASFVALVEADGQVQFIQNATPGITQTQNQEIQNLFGGKSSPTDVLPAIQKAYEEELGR</sequence>
<dbReference type="EMBL" id="RKHQ01000001">
    <property type="protein sequence ID" value="ROR96942.1"/>
    <property type="molecule type" value="Genomic_DNA"/>
</dbReference>
<gene>
    <name evidence="3" type="ORF">EDD28_1535</name>
</gene>
<name>A0A3N2DB53_9MICO</name>
<evidence type="ECO:0000256" key="2">
    <source>
        <dbReference type="SAM" id="SignalP"/>
    </source>
</evidence>
<dbReference type="InterPro" id="IPR006059">
    <property type="entry name" value="SBP"/>
</dbReference>
<dbReference type="SUPFAM" id="SSF53850">
    <property type="entry name" value="Periplasmic binding protein-like II"/>
    <property type="match status" value="1"/>
</dbReference>
<dbReference type="OrthoDB" id="358201at2"/>
<evidence type="ECO:0000313" key="4">
    <source>
        <dbReference type="Proteomes" id="UP000275356"/>
    </source>
</evidence>
<proteinExistence type="predicted"/>
<comment type="caution">
    <text evidence="3">The sequence shown here is derived from an EMBL/GenBank/DDBJ whole genome shotgun (WGS) entry which is preliminary data.</text>
</comment>
<keyword evidence="2" id="KW-0732">Signal</keyword>
<dbReference type="PROSITE" id="PS51257">
    <property type="entry name" value="PROKAR_LIPOPROTEIN"/>
    <property type="match status" value="1"/>
</dbReference>
<dbReference type="Gene3D" id="3.40.190.10">
    <property type="entry name" value="Periplasmic binding protein-like II"/>
    <property type="match status" value="2"/>
</dbReference>
<feature type="chain" id="PRO_5017960383" evidence="2">
    <location>
        <begin position="26"/>
        <end position="448"/>
    </location>
</feature>
<evidence type="ECO:0000313" key="3">
    <source>
        <dbReference type="EMBL" id="ROR96942.1"/>
    </source>
</evidence>
<keyword evidence="4" id="KW-1185">Reference proteome</keyword>
<feature type="signal peptide" evidence="2">
    <location>
        <begin position="1"/>
        <end position="25"/>
    </location>
</feature>
<dbReference type="InterPro" id="IPR050490">
    <property type="entry name" value="Bact_solute-bd_prot1"/>
</dbReference>
<reference evidence="3 4" key="1">
    <citation type="submission" date="2018-11" db="EMBL/GenBank/DDBJ databases">
        <title>Sequencing the genomes of 1000 actinobacteria strains.</title>
        <authorList>
            <person name="Klenk H.-P."/>
        </authorList>
    </citation>
    <scope>NUCLEOTIDE SEQUENCE [LARGE SCALE GENOMIC DNA]</scope>
    <source>
        <strain evidence="3 4">DSM 13521</strain>
    </source>
</reference>
<accession>A0A3N2DB53</accession>
<keyword evidence="3" id="KW-0813">Transport</keyword>
<organism evidence="3 4">
    <name type="scientific">Salana multivorans</name>
    <dbReference type="NCBI Taxonomy" id="120377"/>
    <lineage>
        <taxon>Bacteria</taxon>
        <taxon>Bacillati</taxon>
        <taxon>Actinomycetota</taxon>
        <taxon>Actinomycetes</taxon>
        <taxon>Micrococcales</taxon>
        <taxon>Beutenbergiaceae</taxon>
        <taxon>Salana</taxon>
    </lineage>
</organism>
<dbReference type="PANTHER" id="PTHR43649">
    <property type="entry name" value="ARABINOSE-BINDING PROTEIN-RELATED"/>
    <property type="match status" value="1"/>
</dbReference>
<protein>
    <submittedName>
        <fullName evidence="3">Multiple sugar transport system substrate-binding protein/raffinose/stachyose/melibiose transport system substrate-binding protein</fullName>
    </submittedName>
</protein>
<dbReference type="Proteomes" id="UP000275356">
    <property type="component" value="Unassembled WGS sequence"/>
</dbReference>
<dbReference type="AlphaFoldDB" id="A0A3N2DB53"/>
<dbReference type="Pfam" id="PF01547">
    <property type="entry name" value="SBP_bac_1"/>
    <property type="match status" value="1"/>
</dbReference>
<keyword evidence="3" id="KW-0762">Sugar transport</keyword>
<evidence type="ECO:0000256" key="1">
    <source>
        <dbReference type="SAM" id="MobiDB-lite"/>
    </source>
</evidence>
<feature type="region of interest" description="Disordered" evidence="1">
    <location>
        <begin position="29"/>
        <end position="48"/>
    </location>
</feature>
<feature type="compositionally biased region" description="Gly residues" evidence="1">
    <location>
        <begin position="29"/>
        <end position="40"/>
    </location>
</feature>